<sequence>MFPTGQPGIALLFLRASVAATLLFAVLPAPFTLSLKLAGAVIALALLVGIASSVCAALCCIAELAFMLTSSGTVAICSGLAALISLALALLGPGGYSVDARAFGRRRIIFTRHGGDEER</sequence>
<keyword evidence="1" id="KW-0472">Membrane</keyword>
<accession>A0ABS1WQK4</accession>
<protein>
    <submittedName>
        <fullName evidence="2">Uncharacterized protein</fullName>
    </submittedName>
</protein>
<dbReference type="EMBL" id="JAEVLS010000001">
    <property type="protein sequence ID" value="MBM0103257.1"/>
    <property type="molecule type" value="Genomic_DNA"/>
</dbReference>
<evidence type="ECO:0000256" key="1">
    <source>
        <dbReference type="SAM" id="Phobius"/>
    </source>
</evidence>
<dbReference type="RefSeq" id="WP_203165241.1">
    <property type="nucleotide sequence ID" value="NZ_JAEVLS010000001.1"/>
</dbReference>
<feature type="transmembrane region" description="Helical" evidence="1">
    <location>
        <begin position="12"/>
        <end position="31"/>
    </location>
</feature>
<feature type="transmembrane region" description="Helical" evidence="1">
    <location>
        <begin position="73"/>
        <end position="91"/>
    </location>
</feature>
<feature type="transmembrane region" description="Helical" evidence="1">
    <location>
        <begin position="37"/>
        <end position="61"/>
    </location>
</feature>
<name>A0ABS1WQK4_9GAMM</name>
<evidence type="ECO:0000313" key="2">
    <source>
        <dbReference type="EMBL" id="MBM0103257.1"/>
    </source>
</evidence>
<proteinExistence type="predicted"/>
<reference evidence="2 3" key="1">
    <citation type="journal article" date="2021" name="Int. J. Syst. Evol. Microbiol.">
        <title>Steroidobacter gossypii sp. nov., isolated from soil of cotton cropping field.</title>
        <authorList>
            <person name="Huang R."/>
            <person name="Yang S."/>
            <person name="Zhen C."/>
            <person name="Liu W."/>
        </authorList>
    </citation>
    <scope>NUCLEOTIDE SEQUENCE [LARGE SCALE GENOMIC DNA]</scope>
    <source>
        <strain evidence="2 3">S1-65</strain>
    </source>
</reference>
<gene>
    <name evidence="2" type="ORF">JM946_00810</name>
</gene>
<keyword evidence="3" id="KW-1185">Reference proteome</keyword>
<keyword evidence="1" id="KW-0812">Transmembrane</keyword>
<evidence type="ECO:0000313" key="3">
    <source>
        <dbReference type="Proteomes" id="UP000661077"/>
    </source>
</evidence>
<keyword evidence="1" id="KW-1133">Transmembrane helix</keyword>
<dbReference type="Proteomes" id="UP000661077">
    <property type="component" value="Unassembled WGS sequence"/>
</dbReference>
<organism evidence="2 3">
    <name type="scientific">Steroidobacter gossypii</name>
    <dbReference type="NCBI Taxonomy" id="2805490"/>
    <lineage>
        <taxon>Bacteria</taxon>
        <taxon>Pseudomonadati</taxon>
        <taxon>Pseudomonadota</taxon>
        <taxon>Gammaproteobacteria</taxon>
        <taxon>Steroidobacterales</taxon>
        <taxon>Steroidobacteraceae</taxon>
        <taxon>Steroidobacter</taxon>
    </lineage>
</organism>
<comment type="caution">
    <text evidence="2">The sequence shown here is derived from an EMBL/GenBank/DDBJ whole genome shotgun (WGS) entry which is preliminary data.</text>
</comment>